<dbReference type="InterPro" id="IPR036960">
    <property type="entry name" value="T-box_sf"/>
</dbReference>
<comment type="caution">
    <text evidence="9">The sequence shown here is derived from an EMBL/GenBank/DDBJ whole genome shotgun (WGS) entry which is preliminary data.</text>
</comment>
<keyword evidence="5 6" id="KW-0539">Nucleus</keyword>
<keyword evidence="10" id="KW-1185">Reference proteome</keyword>
<reference evidence="9 10" key="1">
    <citation type="journal article" date="2020" name="Nature">
        <title>Six reference-quality genomes reveal evolution of bat adaptations.</title>
        <authorList>
            <person name="Jebb D."/>
            <person name="Huang Z."/>
            <person name="Pippel M."/>
            <person name="Hughes G.M."/>
            <person name="Lavrichenko K."/>
            <person name="Devanna P."/>
            <person name="Winkler S."/>
            <person name="Jermiin L.S."/>
            <person name="Skirmuntt E.C."/>
            <person name="Katzourakis A."/>
            <person name="Burkitt-Gray L."/>
            <person name="Ray D.A."/>
            <person name="Sullivan K.A.M."/>
            <person name="Roscito J.G."/>
            <person name="Kirilenko B.M."/>
            <person name="Davalos L.M."/>
            <person name="Corthals A.P."/>
            <person name="Power M.L."/>
            <person name="Jones G."/>
            <person name="Ransome R.D."/>
            <person name="Dechmann D.K.N."/>
            <person name="Locatelli A.G."/>
            <person name="Puechmaille S.J."/>
            <person name="Fedrigo O."/>
            <person name="Jarvis E.D."/>
            <person name="Hiller M."/>
            <person name="Vernes S.C."/>
            <person name="Myers E.W."/>
            <person name="Teeling E.C."/>
        </authorList>
    </citation>
    <scope>NUCLEOTIDE SEQUENCE [LARGE SCALE GENOMIC DNA]</scope>
    <source>
        <strain evidence="9">MPipKuh1</strain>
        <tissue evidence="9">Flight muscle</tissue>
    </source>
</reference>
<sequence>MALSSRAQAFSVEALVGRTSKRKVQDRRKEVQPELQEKERGKEGERSSVTGKEREQPEKRPKTESSATFSGCRGPGGGHSGGNYGSEGCSGGDGGGGGGGDCGGGSSCGGGRGGTDSSGGSCGGGSSSGSGSGGGGNEDLNKGETRGEKDAIQVELQGSELWKRFHAIGTEMIITKAGRRMFPSVRVKVKGLDPGKQYYVVMDVVPVDSKRYRYVYHTSQWMVAGNTDHSCIAPRLYVHPDSPCSGETWMRQIISFDRVKLTNNEMDDKDQIILQSMHKYKPRVHVMEQDSRVSLSWIQSLPTEGVKTFSFEETEFTTVTAYQNQQITKLKIDRNPFAKGFRDPGRNKGVLEGLLETYPWVPSLTLDFKTFGSDTQSGSSGSSPVTSSGGALNSLLSPPCSPPTFHLPTSSLGMAYPEVYLHSINLPLCYKICPTDFWRQQPLVLTAAENLASNSSSQSLSPLMMEVANSKNSSSTDVNGQCLSERNSSNQILYGFQATGNILSPNLIARETVHCSFHPSFCFYRYNFTMPSRLVNASNHLKMNDNTQVSFGEGKCNHAHWYPTINHCL</sequence>
<feature type="compositionally biased region" description="Gly residues" evidence="7">
    <location>
        <begin position="109"/>
        <end position="137"/>
    </location>
</feature>
<dbReference type="Pfam" id="PF00907">
    <property type="entry name" value="T-box"/>
    <property type="match status" value="1"/>
</dbReference>
<evidence type="ECO:0000259" key="8">
    <source>
        <dbReference type="PROSITE" id="PS50252"/>
    </source>
</evidence>
<dbReference type="InterPro" id="IPR001699">
    <property type="entry name" value="TF_T-box"/>
</dbReference>
<dbReference type="GO" id="GO:0000978">
    <property type="term" value="F:RNA polymerase II cis-regulatory region sequence-specific DNA binding"/>
    <property type="evidence" value="ECO:0007669"/>
    <property type="project" value="InterPro"/>
</dbReference>
<dbReference type="InterPro" id="IPR008967">
    <property type="entry name" value="p53-like_TF_DNA-bd_sf"/>
</dbReference>
<dbReference type="PANTHER" id="PTHR11267:SF116">
    <property type="entry name" value="T-BOX TRANSCRIPTION FACTOR TBX22"/>
    <property type="match status" value="1"/>
</dbReference>
<dbReference type="FunFam" id="2.60.40.820:FF:000001">
    <property type="entry name" value="T-box transcription factor TBX18"/>
    <property type="match status" value="1"/>
</dbReference>
<evidence type="ECO:0000256" key="2">
    <source>
        <dbReference type="ARBA" id="ARBA00023015"/>
    </source>
</evidence>
<dbReference type="GO" id="GO:0000981">
    <property type="term" value="F:DNA-binding transcription factor activity, RNA polymerase II-specific"/>
    <property type="evidence" value="ECO:0007669"/>
    <property type="project" value="TreeGrafter"/>
</dbReference>
<dbReference type="SUPFAM" id="SSF49417">
    <property type="entry name" value="p53-like transcription factors"/>
    <property type="match status" value="1"/>
</dbReference>
<organism evidence="9 10">
    <name type="scientific">Pipistrellus kuhlii</name>
    <name type="common">Kuhl's pipistrelle</name>
    <dbReference type="NCBI Taxonomy" id="59472"/>
    <lineage>
        <taxon>Eukaryota</taxon>
        <taxon>Metazoa</taxon>
        <taxon>Chordata</taxon>
        <taxon>Craniata</taxon>
        <taxon>Vertebrata</taxon>
        <taxon>Euteleostomi</taxon>
        <taxon>Mammalia</taxon>
        <taxon>Eutheria</taxon>
        <taxon>Laurasiatheria</taxon>
        <taxon>Chiroptera</taxon>
        <taxon>Yangochiroptera</taxon>
        <taxon>Vespertilionidae</taxon>
        <taxon>Pipistrellus</taxon>
    </lineage>
</organism>
<dbReference type="InterPro" id="IPR018186">
    <property type="entry name" value="TF_T-box_CS"/>
</dbReference>
<protein>
    <submittedName>
        <fullName evidence="9">T-box transcription factor 22</fullName>
    </submittedName>
</protein>
<dbReference type="GO" id="GO:0045893">
    <property type="term" value="P:positive regulation of DNA-templated transcription"/>
    <property type="evidence" value="ECO:0007669"/>
    <property type="project" value="InterPro"/>
</dbReference>
<dbReference type="Proteomes" id="UP000558488">
    <property type="component" value="Unassembled WGS sequence"/>
</dbReference>
<evidence type="ECO:0000256" key="5">
    <source>
        <dbReference type="ARBA" id="ARBA00023242"/>
    </source>
</evidence>
<dbReference type="PANTHER" id="PTHR11267">
    <property type="entry name" value="T-BOX PROTEIN-RELATED"/>
    <property type="match status" value="1"/>
</dbReference>
<feature type="region of interest" description="Disordered" evidence="7">
    <location>
        <begin position="109"/>
        <end position="145"/>
    </location>
</feature>
<dbReference type="PROSITE" id="PS50252">
    <property type="entry name" value="TBOX_3"/>
    <property type="match status" value="1"/>
</dbReference>
<comment type="subcellular location">
    <subcellularLocation>
        <location evidence="1 6">Nucleus</location>
    </subcellularLocation>
</comment>
<evidence type="ECO:0000313" key="10">
    <source>
        <dbReference type="Proteomes" id="UP000558488"/>
    </source>
</evidence>
<name>A0A7J7V6C2_PIPKU</name>
<keyword evidence="2" id="KW-0805">Transcription regulation</keyword>
<evidence type="ECO:0000256" key="6">
    <source>
        <dbReference type="PROSITE-ProRule" id="PRU00201"/>
    </source>
</evidence>
<keyword evidence="3 6" id="KW-0238">DNA-binding</keyword>
<dbReference type="SMART" id="SM00425">
    <property type="entry name" value="TBOX"/>
    <property type="match status" value="1"/>
</dbReference>
<evidence type="ECO:0000256" key="4">
    <source>
        <dbReference type="ARBA" id="ARBA00023163"/>
    </source>
</evidence>
<dbReference type="PROSITE" id="PS01283">
    <property type="entry name" value="TBOX_1"/>
    <property type="match status" value="1"/>
</dbReference>
<dbReference type="PRINTS" id="PR00937">
    <property type="entry name" value="TBOX"/>
</dbReference>
<dbReference type="GO" id="GO:0001708">
    <property type="term" value="P:cell fate specification"/>
    <property type="evidence" value="ECO:0007669"/>
    <property type="project" value="TreeGrafter"/>
</dbReference>
<feature type="compositionally biased region" description="Basic and acidic residues" evidence="7">
    <location>
        <begin position="27"/>
        <end position="63"/>
    </location>
</feature>
<feature type="region of interest" description="Disordered" evidence="7">
    <location>
        <begin position="16"/>
        <end position="79"/>
    </location>
</feature>
<comment type="caution">
    <text evidence="6">Lacks conserved residue(s) required for the propagation of feature annotation.</text>
</comment>
<evidence type="ECO:0000256" key="3">
    <source>
        <dbReference type="ARBA" id="ARBA00023125"/>
    </source>
</evidence>
<dbReference type="PROSITE" id="PS01264">
    <property type="entry name" value="TBOX_2"/>
    <property type="match status" value="1"/>
</dbReference>
<dbReference type="CDD" id="cd20200">
    <property type="entry name" value="T-box_TBX22-like"/>
    <property type="match status" value="1"/>
</dbReference>
<proteinExistence type="predicted"/>
<accession>A0A7J7V6C2</accession>
<keyword evidence="4" id="KW-0804">Transcription</keyword>
<dbReference type="InterPro" id="IPR046360">
    <property type="entry name" value="T-box_DNA-bd"/>
</dbReference>
<dbReference type="Gene3D" id="2.60.40.820">
    <property type="entry name" value="Transcription factor, T-box"/>
    <property type="match status" value="1"/>
</dbReference>
<gene>
    <name evidence="9" type="ORF">mPipKuh1_017147</name>
</gene>
<dbReference type="GO" id="GO:0005634">
    <property type="term" value="C:nucleus"/>
    <property type="evidence" value="ECO:0007669"/>
    <property type="project" value="UniProtKB-SubCell"/>
</dbReference>
<evidence type="ECO:0000256" key="1">
    <source>
        <dbReference type="ARBA" id="ARBA00004123"/>
    </source>
</evidence>
<evidence type="ECO:0000313" key="9">
    <source>
        <dbReference type="EMBL" id="KAF6320717.1"/>
    </source>
</evidence>
<dbReference type="AlphaFoldDB" id="A0A7J7V6C2"/>
<evidence type="ECO:0000256" key="7">
    <source>
        <dbReference type="SAM" id="MobiDB-lite"/>
    </source>
</evidence>
<dbReference type="EMBL" id="JACAGB010000016">
    <property type="protein sequence ID" value="KAF6320717.1"/>
    <property type="molecule type" value="Genomic_DNA"/>
</dbReference>
<feature type="domain" description="T-box" evidence="8">
    <location>
        <begin position="156"/>
        <end position="343"/>
    </location>
</feature>
<dbReference type="GO" id="GO:0000785">
    <property type="term" value="C:chromatin"/>
    <property type="evidence" value="ECO:0007669"/>
    <property type="project" value="TreeGrafter"/>
</dbReference>